<accession>A0A7J7JM51</accession>
<dbReference type="Proteomes" id="UP000593567">
    <property type="component" value="Unassembled WGS sequence"/>
</dbReference>
<evidence type="ECO:0000256" key="1">
    <source>
        <dbReference type="SAM" id="MobiDB-lite"/>
    </source>
</evidence>
<gene>
    <name evidence="2" type="ORF">EB796_015004</name>
</gene>
<organism evidence="2 3">
    <name type="scientific">Bugula neritina</name>
    <name type="common">Brown bryozoan</name>
    <name type="synonym">Sertularia neritina</name>
    <dbReference type="NCBI Taxonomy" id="10212"/>
    <lineage>
        <taxon>Eukaryota</taxon>
        <taxon>Metazoa</taxon>
        <taxon>Spiralia</taxon>
        <taxon>Lophotrochozoa</taxon>
        <taxon>Bryozoa</taxon>
        <taxon>Gymnolaemata</taxon>
        <taxon>Cheilostomatida</taxon>
        <taxon>Flustrina</taxon>
        <taxon>Buguloidea</taxon>
        <taxon>Bugulidae</taxon>
        <taxon>Bugula</taxon>
    </lineage>
</organism>
<comment type="caution">
    <text evidence="2">The sequence shown here is derived from an EMBL/GenBank/DDBJ whole genome shotgun (WGS) entry which is preliminary data.</text>
</comment>
<sequence>MFTKEDIDTLPAIPPHQMTPPFTKDEISKAVKALKNKSAGEIYLNHHAKHPRGARKISWADTVKKDLKTYANITVDQCLNPAQDKIVSRSIVVKTVDVMS</sequence>
<protein>
    <submittedName>
        <fullName evidence="2">Uncharacterized protein</fullName>
    </submittedName>
</protein>
<name>A0A7J7JM51_BUGNE</name>
<dbReference type="EMBL" id="VXIV02002224">
    <property type="protein sequence ID" value="KAF6026694.1"/>
    <property type="molecule type" value="Genomic_DNA"/>
</dbReference>
<evidence type="ECO:0000313" key="3">
    <source>
        <dbReference type="Proteomes" id="UP000593567"/>
    </source>
</evidence>
<evidence type="ECO:0000313" key="2">
    <source>
        <dbReference type="EMBL" id="KAF6026694.1"/>
    </source>
</evidence>
<proteinExistence type="predicted"/>
<dbReference type="AlphaFoldDB" id="A0A7J7JM51"/>
<keyword evidence="3" id="KW-1185">Reference proteome</keyword>
<feature type="region of interest" description="Disordered" evidence="1">
    <location>
        <begin position="1"/>
        <end position="22"/>
    </location>
</feature>
<reference evidence="2" key="1">
    <citation type="submission" date="2020-06" db="EMBL/GenBank/DDBJ databases">
        <title>Draft genome of Bugula neritina, a colonial animal packing powerful symbionts and potential medicines.</title>
        <authorList>
            <person name="Rayko M."/>
        </authorList>
    </citation>
    <scope>NUCLEOTIDE SEQUENCE [LARGE SCALE GENOMIC DNA]</scope>
    <source>
        <strain evidence="2">Kwan_BN1</strain>
    </source>
</reference>